<evidence type="ECO:0000313" key="3">
    <source>
        <dbReference type="EMBL" id="QTE28361.1"/>
    </source>
</evidence>
<dbReference type="AlphaFoldDB" id="A0A8A4ZAB3"/>
<sequence length="177" mass="18266">MTARHDGPGPTPDDADRASSDELAERWKAIVAELGELDVAVESAPGADPAGAAGPPVTYPVAPRGPVPPPAAAPRELSGRDWDGTAQYDAAESEVDDQEHYVPPDPGPIFGGDPLLTMAWIGAAGIPVALLVVIIVWRDAPTILLQAAGVVFALCCMLLAWRLPHSRDGADGPGAVV</sequence>
<feature type="region of interest" description="Disordered" evidence="1">
    <location>
        <begin position="42"/>
        <end position="106"/>
    </location>
</feature>
<reference evidence="3" key="1">
    <citation type="submission" date="2021-03" db="EMBL/GenBank/DDBJ databases">
        <title>Pengzhenrongella sicca gen. nov., sp. nov., a new member of suborder Micrococcineae isolated from High-Arctic tundra soil.</title>
        <authorList>
            <person name="Peng F."/>
        </authorList>
    </citation>
    <scope>NUCLEOTIDE SEQUENCE</scope>
    <source>
        <strain evidence="3">LRZ-2</strain>
    </source>
</reference>
<proteinExistence type="predicted"/>
<name>A0A8A4ZAB3_9MICO</name>
<keyword evidence="2" id="KW-1133">Transmembrane helix</keyword>
<keyword evidence="2" id="KW-0472">Membrane</keyword>
<protein>
    <submittedName>
        <fullName evidence="3">Uncharacterized protein</fullName>
    </submittedName>
</protein>
<evidence type="ECO:0000313" key="4">
    <source>
        <dbReference type="Proteomes" id="UP000663937"/>
    </source>
</evidence>
<dbReference type="Proteomes" id="UP000663937">
    <property type="component" value="Chromosome"/>
</dbReference>
<feature type="transmembrane region" description="Helical" evidence="2">
    <location>
        <begin position="143"/>
        <end position="161"/>
    </location>
</feature>
<dbReference type="RefSeq" id="WP_227422594.1">
    <property type="nucleotide sequence ID" value="NZ_CP071868.1"/>
</dbReference>
<feature type="compositionally biased region" description="Low complexity" evidence="1">
    <location>
        <begin position="44"/>
        <end position="62"/>
    </location>
</feature>
<dbReference type="EMBL" id="CP071868">
    <property type="protein sequence ID" value="QTE28361.1"/>
    <property type="molecule type" value="Genomic_DNA"/>
</dbReference>
<feature type="compositionally biased region" description="Basic and acidic residues" evidence="1">
    <location>
        <begin position="14"/>
        <end position="24"/>
    </location>
</feature>
<organism evidence="3 4">
    <name type="scientific">Pengzhenrongella sicca</name>
    <dbReference type="NCBI Taxonomy" id="2819238"/>
    <lineage>
        <taxon>Bacteria</taxon>
        <taxon>Bacillati</taxon>
        <taxon>Actinomycetota</taxon>
        <taxon>Actinomycetes</taxon>
        <taxon>Micrococcales</taxon>
        <taxon>Pengzhenrongella</taxon>
    </lineage>
</organism>
<evidence type="ECO:0000256" key="1">
    <source>
        <dbReference type="SAM" id="MobiDB-lite"/>
    </source>
</evidence>
<accession>A0A8A4ZAB3</accession>
<keyword evidence="4" id="KW-1185">Reference proteome</keyword>
<gene>
    <name evidence="3" type="ORF">J4E96_13355</name>
</gene>
<dbReference type="KEGG" id="psic:J4E96_13355"/>
<keyword evidence="2" id="KW-0812">Transmembrane</keyword>
<feature type="compositionally biased region" description="Pro residues" evidence="1">
    <location>
        <begin position="63"/>
        <end position="72"/>
    </location>
</feature>
<feature type="region of interest" description="Disordered" evidence="1">
    <location>
        <begin position="1"/>
        <end position="24"/>
    </location>
</feature>
<feature type="transmembrane region" description="Helical" evidence="2">
    <location>
        <begin position="115"/>
        <end position="137"/>
    </location>
</feature>
<evidence type="ECO:0000256" key="2">
    <source>
        <dbReference type="SAM" id="Phobius"/>
    </source>
</evidence>